<dbReference type="RefSeq" id="WP_070054179.1">
    <property type="nucleotide sequence ID" value="NZ_FVZF01000024.1"/>
</dbReference>
<feature type="signal peptide" evidence="2">
    <location>
        <begin position="1"/>
        <end position="20"/>
    </location>
</feature>
<dbReference type="Pfam" id="PF10988">
    <property type="entry name" value="DUF2807"/>
    <property type="match status" value="1"/>
</dbReference>
<reference evidence="5 7" key="1">
    <citation type="submission" date="2015-10" db="EMBL/GenBank/DDBJ databases">
        <title>Draft genome sequence of Salegentibacter salinarum KCTC 12975.</title>
        <authorList>
            <person name="Lin W."/>
            <person name="Zheng Q."/>
        </authorList>
    </citation>
    <scope>NUCLEOTIDE SEQUENCE [LARGE SCALE GENOMIC DNA]</scope>
    <source>
        <strain evidence="5 7">KCTC 12974</strain>
    </source>
</reference>
<protein>
    <recommendedName>
        <fullName evidence="3">Putative auto-transporter adhesin head GIN domain-containing protein</fullName>
    </recommendedName>
</protein>
<feature type="domain" description="Putative auto-transporter adhesin head GIN" evidence="3">
    <location>
        <begin position="44"/>
        <end position="228"/>
    </location>
</feature>
<evidence type="ECO:0000313" key="7">
    <source>
        <dbReference type="Proteomes" id="UP000232533"/>
    </source>
</evidence>
<dbReference type="AlphaFoldDB" id="A0A2N0TVS3"/>
<reference evidence="4 6" key="2">
    <citation type="submission" date="2016-09" db="EMBL/GenBank/DDBJ databases">
        <title>Genome Sequence of Salegentibacter salarius,Isolated from a Marine Solar Saltern of the Yellow Sea in South Korea.</title>
        <authorList>
            <person name="Zheng Q."/>
            <person name="Liu Y."/>
        </authorList>
    </citation>
    <scope>NUCLEOTIDE SEQUENCE [LARGE SCALE GENOMIC DNA]</scope>
    <source>
        <strain evidence="4 6">KCTC 12974</strain>
    </source>
</reference>
<feature type="region of interest" description="Disordered" evidence="1">
    <location>
        <begin position="223"/>
        <end position="250"/>
    </location>
</feature>
<evidence type="ECO:0000259" key="3">
    <source>
        <dbReference type="Pfam" id="PF10988"/>
    </source>
</evidence>
<feature type="chain" id="PRO_5014696539" description="Putative auto-transporter adhesin head GIN domain-containing protein" evidence="2">
    <location>
        <begin position="21"/>
        <end position="250"/>
    </location>
</feature>
<keyword evidence="2" id="KW-0732">Signal</keyword>
<dbReference type="PANTHER" id="PTHR39200:SF1">
    <property type="entry name" value="AUTO-TRANSPORTER ADHESIN HEAD GIN DOMAIN-CONTAINING PROTEIN-RELATED"/>
    <property type="match status" value="1"/>
</dbReference>
<evidence type="ECO:0000256" key="2">
    <source>
        <dbReference type="SAM" id="SignalP"/>
    </source>
</evidence>
<accession>A0A2N0TVS3</accession>
<keyword evidence="6" id="KW-1185">Reference proteome</keyword>
<gene>
    <name evidence="5" type="ORF">APR40_12475</name>
    <name evidence="4" type="ORF">BHS39_12510</name>
</gene>
<comment type="caution">
    <text evidence="5">The sequence shown here is derived from an EMBL/GenBank/DDBJ whole genome shotgun (WGS) entry which is preliminary data.</text>
</comment>
<dbReference type="OrthoDB" id="5585143at2"/>
<proteinExistence type="predicted"/>
<dbReference type="PANTHER" id="PTHR39200">
    <property type="entry name" value="HYPOTHETICAL EXPORTED PROTEIN"/>
    <property type="match status" value="1"/>
</dbReference>
<dbReference type="Proteomes" id="UP000176009">
    <property type="component" value="Unassembled WGS sequence"/>
</dbReference>
<dbReference type="EMBL" id="LKTR01000020">
    <property type="protein sequence ID" value="PKD18865.1"/>
    <property type="molecule type" value="Genomic_DNA"/>
</dbReference>
<dbReference type="InterPro" id="IPR021255">
    <property type="entry name" value="DUF2807"/>
</dbReference>
<feature type="compositionally biased region" description="Low complexity" evidence="1">
    <location>
        <begin position="236"/>
        <end position="250"/>
    </location>
</feature>
<dbReference type="Proteomes" id="UP000232533">
    <property type="component" value="Unassembled WGS sequence"/>
</dbReference>
<dbReference type="Gene3D" id="2.160.20.120">
    <property type="match status" value="1"/>
</dbReference>
<dbReference type="EMBL" id="MJBR01000017">
    <property type="protein sequence ID" value="OEY72606.1"/>
    <property type="molecule type" value="Genomic_DNA"/>
</dbReference>
<organism evidence="5 7">
    <name type="scientific">Salegentibacter salarius</name>
    <dbReference type="NCBI Taxonomy" id="435906"/>
    <lineage>
        <taxon>Bacteria</taxon>
        <taxon>Pseudomonadati</taxon>
        <taxon>Bacteroidota</taxon>
        <taxon>Flavobacteriia</taxon>
        <taxon>Flavobacteriales</taxon>
        <taxon>Flavobacteriaceae</taxon>
        <taxon>Salegentibacter</taxon>
    </lineage>
</organism>
<evidence type="ECO:0000313" key="6">
    <source>
        <dbReference type="Proteomes" id="UP000176009"/>
    </source>
</evidence>
<sequence length="250" mass="26710">MKNLFLILAISFIATTPAQCQWWGSNETVRGNGDMTSEKRNTADYDEISLVGSMDVQLVSGTEGNLIVEAESNLQEYITTEVNGGTLKISVEKGYNLKPSRNNDIKVTVPFKDLSAVEVTGSGDVWNTSKINAKKFSTKVTGSGDIKLELEVEDLSGQVTGSGDILLSGTARDFDCKVTGSGDFKAYDLRAENVEATVMGSGDIQISANSSLKAKVMGSGDIKYKGNPKNQDFKTSGSGSVSSHQSLPKK</sequence>
<evidence type="ECO:0000313" key="4">
    <source>
        <dbReference type="EMBL" id="OEY72606.1"/>
    </source>
</evidence>
<name>A0A2N0TVS3_9FLAO</name>
<evidence type="ECO:0000256" key="1">
    <source>
        <dbReference type="SAM" id="MobiDB-lite"/>
    </source>
</evidence>
<evidence type="ECO:0000313" key="5">
    <source>
        <dbReference type="EMBL" id="PKD18865.1"/>
    </source>
</evidence>